<organism evidence="2 3">
    <name type="scientific">Fusarium euwallaceae</name>
    <dbReference type="NCBI Taxonomy" id="1147111"/>
    <lineage>
        <taxon>Eukaryota</taxon>
        <taxon>Fungi</taxon>
        <taxon>Dikarya</taxon>
        <taxon>Ascomycota</taxon>
        <taxon>Pezizomycotina</taxon>
        <taxon>Sordariomycetes</taxon>
        <taxon>Hypocreomycetidae</taxon>
        <taxon>Hypocreales</taxon>
        <taxon>Nectriaceae</taxon>
        <taxon>Fusarium</taxon>
        <taxon>Fusarium solani species complex</taxon>
    </lineage>
</organism>
<name>A0A430M5R6_9HYPO</name>
<dbReference type="Proteomes" id="UP000287124">
    <property type="component" value="Unassembled WGS sequence"/>
</dbReference>
<accession>A0A430M5R6</accession>
<dbReference type="EMBL" id="MIKF01000017">
    <property type="protein sequence ID" value="RTE83335.1"/>
    <property type="molecule type" value="Genomic_DNA"/>
</dbReference>
<reference evidence="2 3" key="1">
    <citation type="submission" date="2017-06" db="EMBL/GenBank/DDBJ databases">
        <title>Comparative genomic analysis of Ambrosia Fusariam Clade fungi.</title>
        <authorList>
            <person name="Stajich J.E."/>
            <person name="Carrillo J."/>
            <person name="Kijimoto T."/>
            <person name="Eskalen A."/>
            <person name="O'Donnell K."/>
            <person name="Kasson M."/>
        </authorList>
    </citation>
    <scope>NUCLEOTIDE SEQUENCE [LARGE SCALE GENOMIC DNA]</scope>
    <source>
        <strain evidence="2 3">UCR1854</strain>
    </source>
</reference>
<proteinExistence type="predicted"/>
<feature type="compositionally biased region" description="Basic and acidic residues" evidence="1">
    <location>
        <begin position="72"/>
        <end position="89"/>
    </location>
</feature>
<dbReference type="AlphaFoldDB" id="A0A430M5R6"/>
<gene>
    <name evidence="2" type="ORF">BHE90_002124</name>
</gene>
<feature type="region of interest" description="Disordered" evidence="1">
    <location>
        <begin position="169"/>
        <end position="198"/>
    </location>
</feature>
<protein>
    <submittedName>
        <fullName evidence="2">Uncharacterized protein</fullName>
    </submittedName>
</protein>
<evidence type="ECO:0000313" key="2">
    <source>
        <dbReference type="EMBL" id="RTE83335.1"/>
    </source>
</evidence>
<keyword evidence="3" id="KW-1185">Reference proteome</keyword>
<feature type="region of interest" description="Disordered" evidence="1">
    <location>
        <begin position="1"/>
        <end position="90"/>
    </location>
</feature>
<evidence type="ECO:0000256" key="1">
    <source>
        <dbReference type="SAM" id="MobiDB-lite"/>
    </source>
</evidence>
<sequence>MSADEAPSDPDPTGGENPPVVEEEEKTSPTGDHKGSMLPPFIYDTSSVTERLMQRADAGGNEDSAGDGETSEETHPNNTEAKDSDHEESNPNILRQLSSQDPTLLLAPPFIPTSWTAPIESAWLLSWAPFKSSIDYELPNCVLQRPRQGRYHLHARSIRLRHIPSWESFDPARPGSNGSNGSSHDNCLATKDEPSTGLMSKTLKEPEKLWRSYELLMHPGREVYSHRWKLDILYFTN</sequence>
<comment type="caution">
    <text evidence="2">The sequence shown here is derived from an EMBL/GenBank/DDBJ whole genome shotgun (WGS) entry which is preliminary data.</text>
</comment>
<evidence type="ECO:0000313" key="3">
    <source>
        <dbReference type="Proteomes" id="UP000287124"/>
    </source>
</evidence>